<proteinExistence type="predicted"/>
<evidence type="ECO:0000313" key="3">
    <source>
        <dbReference type="Proteomes" id="UP001432322"/>
    </source>
</evidence>
<protein>
    <submittedName>
        <fullName evidence="2">Uncharacterized protein</fullName>
    </submittedName>
</protein>
<reference evidence="2" key="1">
    <citation type="submission" date="2023-10" db="EMBL/GenBank/DDBJ databases">
        <title>Genome assembly of Pristionchus species.</title>
        <authorList>
            <person name="Yoshida K."/>
            <person name="Sommer R.J."/>
        </authorList>
    </citation>
    <scope>NUCLEOTIDE SEQUENCE</scope>
    <source>
        <strain evidence="2">RS5133</strain>
    </source>
</reference>
<accession>A0AAV5X598</accession>
<dbReference type="AlphaFoldDB" id="A0AAV5X598"/>
<evidence type="ECO:0000313" key="2">
    <source>
        <dbReference type="EMBL" id="GMT37689.1"/>
    </source>
</evidence>
<feature type="compositionally biased region" description="Basic and acidic residues" evidence="1">
    <location>
        <begin position="59"/>
        <end position="84"/>
    </location>
</feature>
<comment type="caution">
    <text evidence="2">The sequence shown here is derived from an EMBL/GenBank/DDBJ whole genome shotgun (WGS) entry which is preliminary data.</text>
</comment>
<name>A0AAV5X598_9BILA</name>
<gene>
    <name evidence="2" type="ORF">PFISCL1PPCAC_28986</name>
</gene>
<keyword evidence="3" id="KW-1185">Reference proteome</keyword>
<organism evidence="2 3">
    <name type="scientific">Pristionchus fissidentatus</name>
    <dbReference type="NCBI Taxonomy" id="1538716"/>
    <lineage>
        <taxon>Eukaryota</taxon>
        <taxon>Metazoa</taxon>
        <taxon>Ecdysozoa</taxon>
        <taxon>Nematoda</taxon>
        <taxon>Chromadorea</taxon>
        <taxon>Rhabditida</taxon>
        <taxon>Rhabditina</taxon>
        <taxon>Diplogasteromorpha</taxon>
        <taxon>Diplogasteroidea</taxon>
        <taxon>Neodiplogasteridae</taxon>
        <taxon>Pristionchus</taxon>
    </lineage>
</organism>
<sequence>RMTPVPMILLPRLRRTLATRSKVKLQVRRSMKCRRPRLRIWRMQYTPRVRTLPENVSVHPEHEGFTEEQNLHEKHVPEKRRGPR</sequence>
<evidence type="ECO:0000256" key="1">
    <source>
        <dbReference type="SAM" id="MobiDB-lite"/>
    </source>
</evidence>
<dbReference type="EMBL" id="BTSY01000228">
    <property type="protein sequence ID" value="GMT37689.1"/>
    <property type="molecule type" value="Genomic_DNA"/>
</dbReference>
<feature type="region of interest" description="Disordered" evidence="1">
    <location>
        <begin position="52"/>
        <end position="84"/>
    </location>
</feature>
<dbReference type="Proteomes" id="UP001432322">
    <property type="component" value="Unassembled WGS sequence"/>
</dbReference>
<feature type="non-terminal residue" evidence="2">
    <location>
        <position position="1"/>
    </location>
</feature>